<evidence type="ECO:0000256" key="1">
    <source>
        <dbReference type="SAM" id="Coils"/>
    </source>
</evidence>
<organism evidence="2 3">
    <name type="scientific">Pandoraea bronchicola</name>
    <dbReference type="NCBI Taxonomy" id="2508287"/>
    <lineage>
        <taxon>Bacteria</taxon>
        <taxon>Pseudomonadati</taxon>
        <taxon>Pseudomonadota</taxon>
        <taxon>Betaproteobacteria</taxon>
        <taxon>Burkholderiales</taxon>
        <taxon>Burkholderiaceae</taxon>
        <taxon>Pandoraea</taxon>
    </lineage>
</organism>
<gene>
    <name evidence="2" type="ORF">PBR20603_02096</name>
</gene>
<keyword evidence="1" id="KW-0175">Coiled coil</keyword>
<dbReference type="Proteomes" id="UP000382040">
    <property type="component" value="Unassembled WGS sequence"/>
</dbReference>
<name>A0A5E5BS60_9BURK</name>
<feature type="coiled-coil region" evidence="1">
    <location>
        <begin position="291"/>
        <end position="328"/>
    </location>
</feature>
<reference evidence="2 3" key="1">
    <citation type="submission" date="2019-08" db="EMBL/GenBank/DDBJ databases">
        <authorList>
            <person name="Peeters C."/>
        </authorList>
    </citation>
    <scope>NUCLEOTIDE SEQUENCE [LARGE SCALE GENOMIC DNA]</scope>
    <source>
        <strain evidence="2 3">LMG 20603</strain>
    </source>
</reference>
<evidence type="ECO:0000313" key="2">
    <source>
        <dbReference type="EMBL" id="VVE88147.1"/>
    </source>
</evidence>
<dbReference type="RefSeq" id="WP_174977870.1">
    <property type="nucleotide sequence ID" value="NZ_CABPST010000004.1"/>
</dbReference>
<sequence>MQFFISQLILWPKSQRFQIRTLEFEEDKVNVIHGRSRTGKSSILAIIDYCLGARRCTIPVGEIRQKTEWFGLKIRIRGTWMLVGRRTPPNSFGSGEFFIVMLDGGDAPLPTQIKATHTPPQFRDEFNRIARVTNMSLVDDEDAENAENPPSYRDLAAFNFLPQHIVANPNVLFYKTDTYEHKDKFKRVLPYALGIVDAEYLQKTRERTRLVKRLDALHKEQRSREVAFSSWQIDVMALWNESVELGLSNKGGDTSLDGCVTSLKALNAAYISGHLAQRLRATQRGFSNELFNEAIEQEEAAQREVDDLAQELRDYRGLSERAKRLTDAVNDERIRVINLDWLQRSLVKDESCVVCGSETNHNHYVLSGLEEKLDGLTRMSTALLEGPIVDRQMEALGKNLTKAEDVLHKARMYRLSLESKTSMPADSLGRVYVFLGKLQSLLGALETLAGDDDLGKSVGDAERKLALLDEYFRNSGREARQREVATELGALIKGYARWFDLKSTATVELDQKELTLTFSRVTDPHRDYLWEIGSGANWMAYHVSTFLALHEFFTKPERVSGPVFSFLAIDQPSQVFFPSAHSGGNLLDEHDDQAEGLRGFRDADIDDTRCIFQALTRGIERAKFKYQIIVVEHADMSIWGSVKHMNPVAAWKSEGDGLIPQEWFDR</sequence>
<evidence type="ECO:0000313" key="3">
    <source>
        <dbReference type="Proteomes" id="UP000382040"/>
    </source>
</evidence>
<keyword evidence="3" id="KW-1185">Reference proteome</keyword>
<dbReference type="EMBL" id="CABPST010000004">
    <property type="protein sequence ID" value="VVE88147.1"/>
    <property type="molecule type" value="Genomic_DNA"/>
</dbReference>
<dbReference type="Pfam" id="PF12532">
    <property type="entry name" value="DUF3732"/>
    <property type="match status" value="1"/>
</dbReference>
<proteinExistence type="predicted"/>
<evidence type="ECO:0008006" key="4">
    <source>
        <dbReference type="Google" id="ProtNLM"/>
    </source>
</evidence>
<accession>A0A5E5BS60</accession>
<protein>
    <recommendedName>
        <fullName evidence="4">DUF3732 domain-containing protein</fullName>
    </recommendedName>
</protein>
<dbReference type="InterPro" id="IPR022205">
    <property type="entry name" value="DUF3732"/>
</dbReference>
<dbReference type="AlphaFoldDB" id="A0A5E5BS60"/>